<keyword evidence="1" id="KW-0418">Kinase</keyword>
<proteinExistence type="predicted"/>
<dbReference type="EMBL" id="BKCP01004960">
    <property type="protein sequence ID" value="GER35080.1"/>
    <property type="molecule type" value="Genomic_DNA"/>
</dbReference>
<protein>
    <submittedName>
        <fullName evidence="1">Thymidylate kinase</fullName>
    </submittedName>
</protein>
<name>A0A5A7PQK7_STRAF</name>
<reference evidence="2" key="1">
    <citation type="journal article" date="2019" name="Curr. Biol.">
        <title>Genome Sequence of Striga asiatica Provides Insight into the Evolution of Plant Parasitism.</title>
        <authorList>
            <person name="Yoshida S."/>
            <person name="Kim S."/>
            <person name="Wafula E.K."/>
            <person name="Tanskanen J."/>
            <person name="Kim Y.M."/>
            <person name="Honaas L."/>
            <person name="Yang Z."/>
            <person name="Spallek T."/>
            <person name="Conn C.E."/>
            <person name="Ichihashi Y."/>
            <person name="Cheong K."/>
            <person name="Cui S."/>
            <person name="Der J.P."/>
            <person name="Gundlach H."/>
            <person name="Jiao Y."/>
            <person name="Hori C."/>
            <person name="Ishida J.K."/>
            <person name="Kasahara H."/>
            <person name="Kiba T."/>
            <person name="Kim M.S."/>
            <person name="Koo N."/>
            <person name="Laohavisit A."/>
            <person name="Lee Y.H."/>
            <person name="Lumba S."/>
            <person name="McCourt P."/>
            <person name="Mortimer J.C."/>
            <person name="Mutuku J.M."/>
            <person name="Nomura T."/>
            <person name="Sasaki-Sekimoto Y."/>
            <person name="Seto Y."/>
            <person name="Wang Y."/>
            <person name="Wakatake T."/>
            <person name="Sakakibara H."/>
            <person name="Demura T."/>
            <person name="Yamaguchi S."/>
            <person name="Yoneyama K."/>
            <person name="Manabe R.I."/>
            <person name="Nelson D.C."/>
            <person name="Schulman A.H."/>
            <person name="Timko M.P."/>
            <person name="dePamphilis C.W."/>
            <person name="Choi D."/>
            <person name="Shirasu K."/>
        </authorList>
    </citation>
    <scope>NUCLEOTIDE SEQUENCE [LARGE SCALE GENOMIC DNA]</scope>
    <source>
        <strain evidence="2">cv. UVA1</strain>
    </source>
</reference>
<gene>
    <name evidence="1" type="ORF">STAS_11336</name>
</gene>
<sequence>MGPLWYDTSSHISRKENHRAGVAVVKTITPFSSHDEIKTKCGLLSGENVKLMSETTRLESEVTKLFAQENEELKAKIADLLAQGEKGKDAPAEGNQSLNYLDYQTMPKFKGDMDACTAINIC</sequence>
<keyword evidence="2" id="KW-1185">Reference proteome</keyword>
<evidence type="ECO:0000313" key="2">
    <source>
        <dbReference type="Proteomes" id="UP000325081"/>
    </source>
</evidence>
<dbReference type="AlphaFoldDB" id="A0A5A7PQK7"/>
<organism evidence="1 2">
    <name type="scientific">Striga asiatica</name>
    <name type="common">Asiatic witchweed</name>
    <name type="synonym">Buchnera asiatica</name>
    <dbReference type="NCBI Taxonomy" id="4170"/>
    <lineage>
        <taxon>Eukaryota</taxon>
        <taxon>Viridiplantae</taxon>
        <taxon>Streptophyta</taxon>
        <taxon>Embryophyta</taxon>
        <taxon>Tracheophyta</taxon>
        <taxon>Spermatophyta</taxon>
        <taxon>Magnoliopsida</taxon>
        <taxon>eudicotyledons</taxon>
        <taxon>Gunneridae</taxon>
        <taxon>Pentapetalae</taxon>
        <taxon>asterids</taxon>
        <taxon>lamiids</taxon>
        <taxon>Lamiales</taxon>
        <taxon>Orobanchaceae</taxon>
        <taxon>Buchnereae</taxon>
        <taxon>Striga</taxon>
    </lineage>
</organism>
<comment type="caution">
    <text evidence="1">The sequence shown here is derived from an EMBL/GenBank/DDBJ whole genome shotgun (WGS) entry which is preliminary data.</text>
</comment>
<dbReference type="GO" id="GO:0016301">
    <property type="term" value="F:kinase activity"/>
    <property type="evidence" value="ECO:0007669"/>
    <property type="project" value="UniProtKB-KW"/>
</dbReference>
<keyword evidence="1" id="KW-0808">Transferase</keyword>
<evidence type="ECO:0000313" key="1">
    <source>
        <dbReference type="EMBL" id="GER35080.1"/>
    </source>
</evidence>
<dbReference type="Proteomes" id="UP000325081">
    <property type="component" value="Unassembled WGS sequence"/>
</dbReference>
<accession>A0A5A7PQK7</accession>